<feature type="transmembrane region" description="Helical" evidence="2">
    <location>
        <begin position="26"/>
        <end position="46"/>
    </location>
</feature>
<keyword evidence="5" id="KW-1185">Reference proteome</keyword>
<gene>
    <name evidence="4" type="ORF">SU9_021030</name>
</gene>
<organism evidence="4 5">
    <name type="scientific">Streptomyces auratus AGR0001</name>
    <dbReference type="NCBI Taxonomy" id="1160718"/>
    <lineage>
        <taxon>Bacteria</taxon>
        <taxon>Bacillati</taxon>
        <taxon>Actinomycetota</taxon>
        <taxon>Actinomycetes</taxon>
        <taxon>Kitasatosporales</taxon>
        <taxon>Streptomycetaceae</taxon>
        <taxon>Streptomyces</taxon>
    </lineage>
</organism>
<reference evidence="4" key="2">
    <citation type="submission" date="2021-04" db="EMBL/GenBank/DDBJ databases">
        <authorList>
            <person name="Wen M.-L."/>
            <person name="Han X.-L."/>
            <person name="Xiong J."/>
        </authorList>
    </citation>
    <scope>NUCLEOTIDE SEQUENCE</scope>
    <source>
        <strain evidence="4">AGR0001</strain>
    </source>
</reference>
<keyword evidence="2" id="KW-1133">Transmembrane helix</keyword>
<dbReference type="Gene3D" id="3.40.30.10">
    <property type="entry name" value="Glutaredoxin"/>
    <property type="match status" value="1"/>
</dbReference>
<accession>A0A8B1NRG4</accession>
<dbReference type="EMBL" id="CP072931">
    <property type="protein sequence ID" value="QTZ96248.1"/>
    <property type="molecule type" value="Genomic_DNA"/>
</dbReference>
<dbReference type="SUPFAM" id="SSF52833">
    <property type="entry name" value="Thioredoxin-like"/>
    <property type="match status" value="1"/>
</dbReference>
<dbReference type="AlphaFoldDB" id="A0A8B1NRG4"/>
<dbReference type="Proteomes" id="UP000009036">
    <property type="component" value="Chromosome"/>
</dbReference>
<evidence type="ECO:0000256" key="2">
    <source>
        <dbReference type="SAM" id="Phobius"/>
    </source>
</evidence>
<evidence type="ECO:0000259" key="3">
    <source>
        <dbReference type="Pfam" id="PF13462"/>
    </source>
</evidence>
<sequence>MLSSAGISEQDSKATRKGPRTPRRNWRLYGVTALGLAVVCGVAAAVGQAARAHEATAVNAPEHAVGPAGGTKPDLPVRPTVPVTLTVYEDPRSPQSRAFAQRYATTFARFLASGQVQINYRLVTQSDKKYGGSGAQEAAAAAACAQDQGRFAPFMDQVWRHQPAPANDALKDRKLLSDLAKKAGKINHDTFELCVDRNQRTGWVEKAQSDFAAAGLGEVPVVRINGRPLPGPTAQLTPGKLTSLVNTEAQHVAAAAKP</sequence>
<evidence type="ECO:0000313" key="5">
    <source>
        <dbReference type="Proteomes" id="UP000009036"/>
    </source>
</evidence>
<proteinExistence type="predicted"/>
<feature type="domain" description="Thioredoxin-like fold" evidence="3">
    <location>
        <begin position="81"/>
        <end position="229"/>
    </location>
</feature>
<dbReference type="Pfam" id="PF13462">
    <property type="entry name" value="Thioredoxin_4"/>
    <property type="match status" value="1"/>
</dbReference>
<evidence type="ECO:0000313" key="4">
    <source>
        <dbReference type="EMBL" id="QTZ96248.1"/>
    </source>
</evidence>
<evidence type="ECO:0000256" key="1">
    <source>
        <dbReference type="SAM" id="MobiDB-lite"/>
    </source>
</evidence>
<dbReference type="OrthoDB" id="4177088at2"/>
<reference evidence="4" key="1">
    <citation type="journal article" date="2012" name="J. Bacteriol.">
        <title>Genome Sequence of Streptomyces auratus Strain AGR0001, a Phoslactomycin-Producing Actinomycete.</title>
        <authorList>
            <person name="Han X."/>
            <person name="Li M."/>
            <person name="Ding Z."/>
            <person name="Zhao J."/>
            <person name="Ji K."/>
            <person name="Wen M."/>
            <person name="Lu T."/>
        </authorList>
    </citation>
    <scope>NUCLEOTIDE SEQUENCE</scope>
    <source>
        <strain evidence="4">AGR0001</strain>
    </source>
</reference>
<keyword evidence="2" id="KW-0812">Transmembrane</keyword>
<dbReference type="InterPro" id="IPR036249">
    <property type="entry name" value="Thioredoxin-like_sf"/>
</dbReference>
<dbReference type="InterPro" id="IPR012336">
    <property type="entry name" value="Thioredoxin-like_fold"/>
</dbReference>
<name>A0A8B1NRG4_9ACTN</name>
<feature type="region of interest" description="Disordered" evidence="1">
    <location>
        <begin position="1"/>
        <end position="23"/>
    </location>
</feature>
<dbReference type="KEGG" id="sauh:SU9_021030"/>
<protein>
    <submittedName>
        <fullName evidence="4">Thioredoxin domain-containing protein</fullName>
    </submittedName>
</protein>
<keyword evidence="2" id="KW-0472">Membrane</keyword>